<name>A0A0A9YPI3_LYGHE</name>
<dbReference type="GO" id="GO:0051213">
    <property type="term" value="F:dioxygenase activity"/>
    <property type="evidence" value="ECO:0007669"/>
    <property type="project" value="UniProtKB-KW"/>
</dbReference>
<keyword evidence="1" id="KW-0560">Oxidoreductase</keyword>
<dbReference type="AlphaFoldDB" id="A0A0A9YPI3"/>
<accession>A0A0A9YPI3</accession>
<reference evidence="1" key="2">
    <citation type="submission" date="2014-07" db="EMBL/GenBank/DDBJ databases">
        <authorList>
            <person name="Hull J."/>
        </authorList>
    </citation>
    <scope>NUCLEOTIDE SEQUENCE</scope>
</reference>
<protein>
    <submittedName>
        <fullName evidence="1">Homogentisate 1,2-dioxygenase</fullName>
    </submittedName>
</protein>
<evidence type="ECO:0000313" key="1">
    <source>
        <dbReference type="EMBL" id="JAG33008.1"/>
    </source>
</evidence>
<sequence length="151" mass="17813">MFEEREKEGAYNILITRQLLDNGVKFKEFFRFTPDQFFTEFNSFNHRIHNCETSSYSKYGEPRSRFTPAEDARVRRPPLARKTVAFFFHCRSGRRDPAGLFCSTRRKKPILTQCVVGVTRVLDRAERAVLTREGQSTLFLLPWSQRMVPNR</sequence>
<keyword evidence="1" id="KW-0223">Dioxygenase</keyword>
<reference evidence="1" key="1">
    <citation type="journal article" date="2014" name="PLoS ONE">
        <title>Transcriptome-Based Identification of ABC Transporters in the Western Tarnished Plant Bug Lygus hesperus.</title>
        <authorList>
            <person name="Hull J.J."/>
            <person name="Chaney K."/>
            <person name="Geib S.M."/>
            <person name="Fabrick J.A."/>
            <person name="Brent C.S."/>
            <person name="Walsh D."/>
            <person name="Lavine L.C."/>
        </authorList>
    </citation>
    <scope>NUCLEOTIDE SEQUENCE</scope>
</reference>
<organism evidence="1">
    <name type="scientific">Lygus hesperus</name>
    <name type="common">Western plant bug</name>
    <dbReference type="NCBI Taxonomy" id="30085"/>
    <lineage>
        <taxon>Eukaryota</taxon>
        <taxon>Metazoa</taxon>
        <taxon>Ecdysozoa</taxon>
        <taxon>Arthropoda</taxon>
        <taxon>Hexapoda</taxon>
        <taxon>Insecta</taxon>
        <taxon>Pterygota</taxon>
        <taxon>Neoptera</taxon>
        <taxon>Paraneoptera</taxon>
        <taxon>Hemiptera</taxon>
        <taxon>Heteroptera</taxon>
        <taxon>Panheteroptera</taxon>
        <taxon>Cimicomorpha</taxon>
        <taxon>Miridae</taxon>
        <taxon>Mirini</taxon>
        <taxon>Lygus</taxon>
    </lineage>
</organism>
<gene>
    <name evidence="1" type="primary">hmgA_2</name>
    <name evidence="1" type="ORF">CM83_15534</name>
</gene>
<dbReference type="EMBL" id="GBHO01010596">
    <property type="protein sequence ID" value="JAG33008.1"/>
    <property type="molecule type" value="Transcribed_RNA"/>
</dbReference>
<proteinExistence type="predicted"/>